<keyword evidence="3" id="KW-1185">Reference proteome</keyword>
<dbReference type="PANTHER" id="PTHR30163">
    <property type="entry name" value="MEMBRANE-BOUND LYTIC MUREIN TRANSGLYCOSYLASE B"/>
    <property type="match status" value="1"/>
</dbReference>
<protein>
    <recommendedName>
        <fullName evidence="1">ARB-07466-like C-terminal domain-containing protein</fullName>
    </recommendedName>
</protein>
<evidence type="ECO:0000259" key="1">
    <source>
        <dbReference type="Pfam" id="PF26571"/>
    </source>
</evidence>
<sequence length="321" mass="34449">MRTVLILAVALLLLPFACAPTMLALASPLMLGLAGDSIVKEGAVAGLPGLPQGLERLYQTAANTCAGLDWTVLAAIHKIESDFGRSNLPGVKAGTNHAGAAGPMQFLISTWGGSARIKIGSRFNGYASDGDGDGWGDVYNTADALFAAAKYLCRHGAPRAVRQAVYAYNHSWDYVDSVLALAKTYADASELRPEQPRGDDRVTPRMRTARDLLLQRFRIPFGVGCYRQNDSVAGGGRGEHHLGRACDFMLSRGTKPSPGNQALGDAIAAWFQANAARLGVSYVIWKQRIWSPARAGEGWRTMSDRGGVTDNHFDHVHVTVL</sequence>
<proteinExistence type="predicted"/>
<reference evidence="3" key="1">
    <citation type="journal article" date="2019" name="Int. J. Syst. Evol. Microbiol.">
        <title>The Global Catalogue of Microorganisms (GCM) 10K type strain sequencing project: providing services to taxonomists for standard genome sequencing and annotation.</title>
        <authorList>
            <consortium name="The Broad Institute Genomics Platform"/>
            <consortium name="The Broad Institute Genome Sequencing Center for Infectious Disease"/>
            <person name="Wu L."/>
            <person name="Ma J."/>
        </authorList>
    </citation>
    <scope>NUCLEOTIDE SEQUENCE [LARGE SCALE GENOMIC DNA]</scope>
    <source>
        <strain evidence="3">JCM 13929</strain>
    </source>
</reference>
<gene>
    <name evidence="2" type="ORF">GCM10009733_006190</name>
</gene>
<dbReference type="SUPFAM" id="SSF53955">
    <property type="entry name" value="Lysozyme-like"/>
    <property type="match status" value="1"/>
</dbReference>
<dbReference type="Proteomes" id="UP001500064">
    <property type="component" value="Unassembled WGS sequence"/>
</dbReference>
<dbReference type="Gene3D" id="1.10.530.10">
    <property type="match status" value="1"/>
</dbReference>
<dbReference type="PANTHER" id="PTHR30163:SF8">
    <property type="entry name" value="LYTIC MUREIN TRANSGLYCOSYLASE"/>
    <property type="match status" value="1"/>
</dbReference>
<feature type="domain" description="ARB-07466-like C-terminal" evidence="1">
    <location>
        <begin position="199"/>
        <end position="313"/>
    </location>
</feature>
<dbReference type="RefSeq" id="WP_346101316.1">
    <property type="nucleotide sequence ID" value="NZ_BAAAMU010000003.1"/>
</dbReference>
<organism evidence="2 3">
    <name type="scientific">Nonomuraea maheshkhaliensis</name>
    <dbReference type="NCBI Taxonomy" id="419590"/>
    <lineage>
        <taxon>Bacteria</taxon>
        <taxon>Bacillati</taxon>
        <taxon>Actinomycetota</taxon>
        <taxon>Actinomycetes</taxon>
        <taxon>Streptosporangiales</taxon>
        <taxon>Streptosporangiaceae</taxon>
        <taxon>Nonomuraea</taxon>
    </lineage>
</organism>
<dbReference type="CDD" id="cd13399">
    <property type="entry name" value="Slt35-like"/>
    <property type="match status" value="1"/>
</dbReference>
<dbReference type="Pfam" id="PF26571">
    <property type="entry name" value="VldE"/>
    <property type="match status" value="1"/>
</dbReference>
<evidence type="ECO:0000313" key="3">
    <source>
        <dbReference type="Proteomes" id="UP001500064"/>
    </source>
</evidence>
<dbReference type="InterPro" id="IPR058593">
    <property type="entry name" value="ARB_07466-like_C"/>
</dbReference>
<evidence type="ECO:0000313" key="2">
    <source>
        <dbReference type="EMBL" id="GAA1612912.1"/>
    </source>
</evidence>
<comment type="caution">
    <text evidence="2">The sequence shown here is derived from an EMBL/GenBank/DDBJ whole genome shotgun (WGS) entry which is preliminary data.</text>
</comment>
<name>A0ABP4QJC6_9ACTN</name>
<dbReference type="InterPro" id="IPR043426">
    <property type="entry name" value="MltB-like"/>
</dbReference>
<dbReference type="InterPro" id="IPR023346">
    <property type="entry name" value="Lysozyme-like_dom_sf"/>
</dbReference>
<accession>A0ABP4QJC6</accession>
<dbReference type="EMBL" id="BAAAMU010000003">
    <property type="protein sequence ID" value="GAA1612912.1"/>
    <property type="molecule type" value="Genomic_DNA"/>
</dbReference>